<evidence type="ECO:0000259" key="1">
    <source>
        <dbReference type="Pfam" id="PF03435"/>
    </source>
</evidence>
<dbReference type="InterPro" id="IPR036291">
    <property type="entry name" value="NAD(P)-bd_dom_sf"/>
</dbReference>
<dbReference type="Proteomes" id="UP000468928">
    <property type="component" value="Unassembled WGS sequence"/>
</dbReference>
<dbReference type="RefSeq" id="WP_163824546.1">
    <property type="nucleotide sequence ID" value="NZ_JAAGUY010000010.1"/>
</dbReference>
<dbReference type="PANTHER" id="PTHR43781">
    <property type="entry name" value="SACCHAROPINE DEHYDROGENASE"/>
    <property type="match status" value="1"/>
</dbReference>
<dbReference type="PANTHER" id="PTHR43781:SF1">
    <property type="entry name" value="SACCHAROPINE DEHYDROGENASE"/>
    <property type="match status" value="1"/>
</dbReference>
<feature type="domain" description="Saccharopine dehydrogenase NADP binding" evidence="1">
    <location>
        <begin position="4"/>
        <end position="98"/>
    </location>
</feature>
<sequence>MTSVLLLGGTGAVGRGCLDALRRAADVTVTLAGRDEKRLGALADASMTVVGADLRAPEKIAALAAGFDVVVNCAGPSHRYSAAVAEAVAEAAVPYVDPGGDNALLGRLRELTPTAPIILQAGVQPGISGLALCALAERLGNEVNAFTVWCGGLQPLTAAAIQEYLASLRGGTGTATVLRGAQRARVPSNAMPRPPAPHFPESAVAHIHLDEETEAVAAALGVPEVSWANVSDGSHTTSAIGRLHAETVEQPVTTDRLEAALTAARLDLFGRAPYFALIARAEGPGGVASLAFTCADSYAASGAVAAAAAMCAPATPVGVHPLWTLGATPLFASITGVAPGVRIELRADVESGVEQGAL</sequence>
<name>A0A6P1D4B3_9NOCA</name>
<dbReference type="SUPFAM" id="SSF51735">
    <property type="entry name" value="NAD(P)-binding Rossmann-fold domains"/>
    <property type="match status" value="1"/>
</dbReference>
<evidence type="ECO:0000313" key="2">
    <source>
        <dbReference type="EMBL" id="NEW44291.1"/>
    </source>
</evidence>
<dbReference type="InterPro" id="IPR005097">
    <property type="entry name" value="Sacchrp_dh_NADP-bd"/>
</dbReference>
<dbReference type="Pfam" id="PF03435">
    <property type="entry name" value="Sacchrp_dh_NADP"/>
    <property type="match status" value="1"/>
</dbReference>
<accession>A0A6P1D4B3</accession>
<dbReference type="EMBL" id="JAAGUZ010000015">
    <property type="protein sequence ID" value="NEW44291.1"/>
    <property type="molecule type" value="Genomic_DNA"/>
</dbReference>
<organism evidence="2 3">
    <name type="scientific">Nocardia cyriacigeorgica</name>
    <dbReference type="NCBI Taxonomy" id="135487"/>
    <lineage>
        <taxon>Bacteria</taxon>
        <taxon>Bacillati</taxon>
        <taxon>Actinomycetota</taxon>
        <taxon>Actinomycetes</taxon>
        <taxon>Mycobacteriales</taxon>
        <taxon>Nocardiaceae</taxon>
        <taxon>Nocardia</taxon>
    </lineage>
</organism>
<protein>
    <submittedName>
        <fullName evidence="2">NAD(P)H-binding protein</fullName>
    </submittedName>
</protein>
<reference evidence="2 3" key="1">
    <citation type="submission" date="2020-01" db="EMBL/GenBank/DDBJ databases">
        <title>Genetics and antimicrobial susceptibilities of Nocardia species isolated from the soil; a comparison with species isolated from humans.</title>
        <authorList>
            <person name="Carrasco G."/>
            <person name="Monzon S."/>
            <person name="Sansegundo M."/>
            <person name="Garcia E."/>
            <person name="Garrido N."/>
            <person name="Medina M.J."/>
            <person name="Villalon P."/>
            <person name="Ramirez-Arocha A.C."/>
            <person name="Jimenez P."/>
            <person name="Cuesta I."/>
            <person name="Valdezate S."/>
        </authorList>
    </citation>
    <scope>NUCLEOTIDE SEQUENCE [LARGE SCALE GENOMIC DNA]</scope>
    <source>
        <strain evidence="2 3">CNM20110639</strain>
    </source>
</reference>
<proteinExistence type="predicted"/>
<dbReference type="Gene3D" id="3.40.50.720">
    <property type="entry name" value="NAD(P)-binding Rossmann-like Domain"/>
    <property type="match status" value="1"/>
</dbReference>
<gene>
    <name evidence="2" type="ORF">GV789_07435</name>
</gene>
<evidence type="ECO:0000313" key="3">
    <source>
        <dbReference type="Proteomes" id="UP000468928"/>
    </source>
</evidence>
<dbReference type="AlphaFoldDB" id="A0A6P1D4B3"/>
<comment type="caution">
    <text evidence="2">The sequence shown here is derived from an EMBL/GenBank/DDBJ whole genome shotgun (WGS) entry which is preliminary data.</text>
</comment>